<dbReference type="Proteomes" id="UP000198948">
    <property type="component" value="Unassembled WGS sequence"/>
</dbReference>
<gene>
    <name evidence="2" type="ORF">SAMN04488559_10351</name>
</gene>
<evidence type="ECO:0000313" key="3">
    <source>
        <dbReference type="Proteomes" id="UP000198948"/>
    </source>
</evidence>
<reference evidence="2 3" key="1">
    <citation type="submission" date="2016-10" db="EMBL/GenBank/DDBJ databases">
        <authorList>
            <person name="de Groot N.N."/>
        </authorList>
    </citation>
    <scope>NUCLEOTIDE SEQUENCE [LARGE SCALE GENOMIC DNA]</scope>
    <source>
        <strain evidence="2 3">DSM 13760</strain>
    </source>
</reference>
<dbReference type="RefSeq" id="WP_092650464.1">
    <property type="nucleotide sequence ID" value="NZ_FOHA01000003.1"/>
</dbReference>
<organism evidence="2 3">
    <name type="scientific">Isobaculum melis</name>
    <dbReference type="NCBI Taxonomy" id="142588"/>
    <lineage>
        <taxon>Bacteria</taxon>
        <taxon>Bacillati</taxon>
        <taxon>Bacillota</taxon>
        <taxon>Bacilli</taxon>
        <taxon>Lactobacillales</taxon>
        <taxon>Carnobacteriaceae</taxon>
        <taxon>Isobaculum</taxon>
    </lineage>
</organism>
<keyword evidence="3" id="KW-1185">Reference proteome</keyword>
<keyword evidence="1" id="KW-0472">Membrane</keyword>
<dbReference type="EMBL" id="FOHA01000003">
    <property type="protein sequence ID" value="SER67604.1"/>
    <property type="molecule type" value="Genomic_DNA"/>
</dbReference>
<keyword evidence="1" id="KW-1133">Transmembrane helix</keyword>
<keyword evidence="1" id="KW-0812">Transmembrane</keyword>
<name>A0A1H9R4F4_9LACT</name>
<dbReference type="AlphaFoldDB" id="A0A1H9R4F4"/>
<feature type="transmembrane region" description="Helical" evidence="1">
    <location>
        <begin position="6"/>
        <end position="24"/>
    </location>
</feature>
<protein>
    <submittedName>
        <fullName evidence="2">Uncharacterized protein</fullName>
    </submittedName>
</protein>
<evidence type="ECO:0000256" key="1">
    <source>
        <dbReference type="SAM" id="Phobius"/>
    </source>
</evidence>
<evidence type="ECO:0000313" key="2">
    <source>
        <dbReference type="EMBL" id="SER67604.1"/>
    </source>
</evidence>
<accession>A0A1H9R4F4</accession>
<sequence>MKKFVLYGLLVVFIPVLIVSVIHYQDATKYPAVRTAISRNEATTLQDDETYFIVTPTSKWTTATGWMLKYQNDTGEEIYIKGKAPQNELSDVLYDSSNEFLVKGELISGVSEKNGVAFIQAESWEIIYPVRRNYDLPNAPAKTRFFYPKGYIDEFDVENQDYGIRKAR</sequence>
<dbReference type="STRING" id="142588.SAMN04488559_10351"/>
<dbReference type="OrthoDB" id="2610767at2"/>
<proteinExistence type="predicted"/>